<keyword evidence="1" id="KW-0472">Membrane</keyword>
<name>A0A6L5XZA4_9FIRM</name>
<sequence>MIKCETGEWGYIKKKKWKQLLLTLLMAFIGIGIFLTGYYFKGKSNQSIFTVLAVLMVLPGAKFFVSFVVLAPYHTPKREQYDELIKILRENGKLFSDMVITSSEKVMNLDFILVSNGQVLGVVGREKQDLAYIQSYLTKGVRNWSSNEIVKIYSSYDELVKAVKKISEKEVNLQEEEKVIAYLTSLIV</sequence>
<dbReference type="EMBL" id="VUMT01000012">
    <property type="protein sequence ID" value="MSS64044.1"/>
    <property type="molecule type" value="Genomic_DNA"/>
</dbReference>
<gene>
    <name evidence="2" type="ORF">FYJ58_09170</name>
</gene>
<keyword evidence="3" id="KW-1185">Reference proteome</keyword>
<evidence type="ECO:0000313" key="3">
    <source>
        <dbReference type="Proteomes" id="UP000482209"/>
    </source>
</evidence>
<evidence type="ECO:0000313" key="2">
    <source>
        <dbReference type="EMBL" id="MSS64044.1"/>
    </source>
</evidence>
<dbReference type="RefSeq" id="WP_154519449.1">
    <property type="nucleotide sequence ID" value="NZ_VUMT01000012.1"/>
</dbReference>
<dbReference type="AlphaFoldDB" id="A0A6L5XZA4"/>
<keyword evidence="1" id="KW-1133">Transmembrane helix</keyword>
<proteinExistence type="predicted"/>
<feature type="transmembrane region" description="Helical" evidence="1">
    <location>
        <begin position="46"/>
        <end position="71"/>
    </location>
</feature>
<keyword evidence="1" id="KW-0812">Transmembrane</keyword>
<comment type="caution">
    <text evidence="2">The sequence shown here is derived from an EMBL/GenBank/DDBJ whole genome shotgun (WGS) entry which is preliminary data.</text>
</comment>
<accession>A0A6L5XZA4</accession>
<evidence type="ECO:0000256" key="1">
    <source>
        <dbReference type="SAM" id="Phobius"/>
    </source>
</evidence>
<feature type="transmembrane region" description="Helical" evidence="1">
    <location>
        <begin position="20"/>
        <end position="40"/>
    </location>
</feature>
<organism evidence="2 3">
    <name type="scientific">Velocimicrobium porci</name>
    <dbReference type="NCBI Taxonomy" id="2606634"/>
    <lineage>
        <taxon>Bacteria</taxon>
        <taxon>Bacillati</taxon>
        <taxon>Bacillota</taxon>
        <taxon>Clostridia</taxon>
        <taxon>Lachnospirales</taxon>
        <taxon>Lachnospiraceae</taxon>
        <taxon>Velocimicrobium</taxon>
    </lineage>
</organism>
<protein>
    <submittedName>
        <fullName evidence="2">Uncharacterized protein</fullName>
    </submittedName>
</protein>
<reference evidence="2 3" key="1">
    <citation type="submission" date="2019-08" db="EMBL/GenBank/DDBJ databases">
        <title>In-depth cultivation of the pig gut microbiome towards novel bacterial diversity and tailored functional studies.</title>
        <authorList>
            <person name="Wylensek D."/>
            <person name="Hitch T.C.A."/>
            <person name="Clavel T."/>
        </authorList>
    </citation>
    <scope>NUCLEOTIDE SEQUENCE [LARGE SCALE GENOMIC DNA]</scope>
    <source>
        <strain evidence="2 3">WCA-693-APC-MOT-I</strain>
    </source>
</reference>
<dbReference type="Proteomes" id="UP000482209">
    <property type="component" value="Unassembled WGS sequence"/>
</dbReference>